<dbReference type="STRING" id="1157962.A0A250X152"/>
<evidence type="ECO:0000313" key="3">
    <source>
        <dbReference type="Proteomes" id="UP000232323"/>
    </source>
</evidence>
<evidence type="ECO:0000313" key="2">
    <source>
        <dbReference type="EMBL" id="GAX76813.1"/>
    </source>
</evidence>
<dbReference type="PANTHER" id="PTHR28663">
    <property type="entry name" value="COILED-COIL DOMAIN-CONTAINING PROTEIN 173"/>
    <property type="match status" value="1"/>
</dbReference>
<gene>
    <name evidence="2" type="ORF">CEUSTIGMA_g4259.t1</name>
</gene>
<dbReference type="OrthoDB" id="331765at2759"/>
<dbReference type="Proteomes" id="UP000232323">
    <property type="component" value="Unassembled WGS sequence"/>
</dbReference>
<dbReference type="AlphaFoldDB" id="A0A250X152"/>
<dbReference type="EMBL" id="BEGY01000020">
    <property type="protein sequence ID" value="GAX76813.1"/>
    <property type="molecule type" value="Genomic_DNA"/>
</dbReference>
<keyword evidence="3" id="KW-1185">Reference proteome</keyword>
<name>A0A250X152_9CHLO</name>
<dbReference type="PANTHER" id="PTHR28663:SF1">
    <property type="entry name" value="CILIA- AND FLAGELLA- ASSOCIATED PROTEIN 210"/>
    <property type="match status" value="1"/>
</dbReference>
<sequence length="203" mass="23578">MAAQVSTSYISRVQLDRIKDSVLLNSVDTNHTELDRIKDSVLLNSVDTNHAERLRLKQQSDERASRWPNTLNVPEKREQGRTGLLLKKWSDRRWTELSAEQRRLQIEHANIILFDESDSVKGFHSNLQKSGTIQENELLVDYKKQIRVLQKAQEAAFVEQQRQALELAEAAEPKKFEEERERALKQKRNSVEAVGGHEVPYHR</sequence>
<reference evidence="2 3" key="1">
    <citation type="submission" date="2017-08" db="EMBL/GenBank/DDBJ databases">
        <title>Acidophilic green algal genome provides insights into adaptation to an acidic environment.</title>
        <authorList>
            <person name="Hirooka S."/>
            <person name="Hirose Y."/>
            <person name="Kanesaki Y."/>
            <person name="Higuchi S."/>
            <person name="Fujiwara T."/>
            <person name="Onuma R."/>
            <person name="Era A."/>
            <person name="Ohbayashi R."/>
            <person name="Uzuka A."/>
            <person name="Nozaki H."/>
            <person name="Yoshikawa H."/>
            <person name="Miyagishima S.Y."/>
        </authorList>
    </citation>
    <scope>NUCLEOTIDE SEQUENCE [LARGE SCALE GENOMIC DNA]</scope>
    <source>
        <strain evidence="2 3">NIES-2499</strain>
    </source>
</reference>
<organism evidence="2 3">
    <name type="scientific">Chlamydomonas eustigma</name>
    <dbReference type="NCBI Taxonomy" id="1157962"/>
    <lineage>
        <taxon>Eukaryota</taxon>
        <taxon>Viridiplantae</taxon>
        <taxon>Chlorophyta</taxon>
        <taxon>core chlorophytes</taxon>
        <taxon>Chlorophyceae</taxon>
        <taxon>CS clade</taxon>
        <taxon>Chlamydomonadales</taxon>
        <taxon>Chlamydomonadaceae</taxon>
        <taxon>Chlamydomonas</taxon>
    </lineage>
</organism>
<comment type="caution">
    <text evidence="2">The sequence shown here is derived from an EMBL/GenBank/DDBJ whole genome shotgun (WGS) entry which is preliminary data.</text>
</comment>
<protein>
    <submittedName>
        <fullName evidence="2">Uncharacterized protein</fullName>
    </submittedName>
</protein>
<dbReference type="InterPro" id="IPR039986">
    <property type="entry name" value="CFAP210"/>
</dbReference>
<evidence type="ECO:0000256" key="1">
    <source>
        <dbReference type="SAM" id="MobiDB-lite"/>
    </source>
</evidence>
<proteinExistence type="predicted"/>
<feature type="region of interest" description="Disordered" evidence="1">
    <location>
        <begin position="169"/>
        <end position="203"/>
    </location>
</feature>
<feature type="compositionally biased region" description="Basic and acidic residues" evidence="1">
    <location>
        <begin position="171"/>
        <end position="184"/>
    </location>
</feature>
<accession>A0A250X152</accession>